<reference evidence="2" key="2">
    <citation type="submission" date="2015-01" db="EMBL/GenBank/DDBJ databases">
        <title>Evolutionary Origins and Diversification of the Mycorrhizal Mutualists.</title>
        <authorList>
            <consortium name="DOE Joint Genome Institute"/>
            <consortium name="Mycorrhizal Genomics Consortium"/>
            <person name="Kohler A."/>
            <person name="Kuo A."/>
            <person name="Nagy L.G."/>
            <person name="Floudas D."/>
            <person name="Copeland A."/>
            <person name="Barry K.W."/>
            <person name="Cichocki N."/>
            <person name="Veneault-Fourrey C."/>
            <person name="LaButti K."/>
            <person name="Lindquist E.A."/>
            <person name="Lipzen A."/>
            <person name="Lundell T."/>
            <person name="Morin E."/>
            <person name="Murat C."/>
            <person name="Riley R."/>
            <person name="Ohm R."/>
            <person name="Sun H."/>
            <person name="Tunlid A."/>
            <person name="Henrissat B."/>
            <person name="Grigoriev I.V."/>
            <person name="Hibbett D.S."/>
            <person name="Martin F."/>
        </authorList>
    </citation>
    <scope>NUCLEOTIDE SEQUENCE [LARGE SCALE GENOMIC DNA]</scope>
    <source>
        <strain evidence="2">LaAM-08-1</strain>
    </source>
</reference>
<dbReference type="OrthoDB" id="10279105at2759"/>
<dbReference type="EMBL" id="KN838596">
    <property type="protein sequence ID" value="KIK02142.1"/>
    <property type="molecule type" value="Genomic_DNA"/>
</dbReference>
<name>A0A0C9XWW8_9AGAR</name>
<evidence type="ECO:0000313" key="2">
    <source>
        <dbReference type="Proteomes" id="UP000054477"/>
    </source>
</evidence>
<dbReference type="Proteomes" id="UP000054477">
    <property type="component" value="Unassembled WGS sequence"/>
</dbReference>
<keyword evidence="2" id="KW-1185">Reference proteome</keyword>
<dbReference type="AlphaFoldDB" id="A0A0C9XWW8"/>
<protein>
    <submittedName>
        <fullName evidence="1">Uncharacterized protein</fullName>
    </submittedName>
</protein>
<accession>A0A0C9XWW8</accession>
<proteinExistence type="predicted"/>
<gene>
    <name evidence="1" type="ORF">K443DRAFT_677790</name>
</gene>
<dbReference type="HOGENOM" id="CLU_1669670_0_0_1"/>
<sequence>MRFHHPAPPNYPQWKKPMTNRSIDEDTKLQCGFQQEATEKIQEFIRAKGGCADVQEHILKNITLFLGKVRDEDTLVRAASRIYIKKRLAYKEWAREWVHMSTLPLGKRRREAQRSVNMLCMKKDRLTLLFKALERFWPRFMEEAASRGELLLIEHYYH</sequence>
<reference evidence="1 2" key="1">
    <citation type="submission" date="2014-04" db="EMBL/GenBank/DDBJ databases">
        <authorList>
            <consortium name="DOE Joint Genome Institute"/>
            <person name="Kuo A."/>
            <person name="Kohler A."/>
            <person name="Nagy L.G."/>
            <person name="Floudas D."/>
            <person name="Copeland A."/>
            <person name="Barry K.W."/>
            <person name="Cichocki N."/>
            <person name="Veneault-Fourrey C."/>
            <person name="LaButti K."/>
            <person name="Lindquist E.A."/>
            <person name="Lipzen A."/>
            <person name="Lundell T."/>
            <person name="Morin E."/>
            <person name="Murat C."/>
            <person name="Sun H."/>
            <person name="Tunlid A."/>
            <person name="Henrissat B."/>
            <person name="Grigoriev I.V."/>
            <person name="Hibbett D.S."/>
            <person name="Martin F."/>
            <person name="Nordberg H.P."/>
            <person name="Cantor M.N."/>
            <person name="Hua S.X."/>
        </authorList>
    </citation>
    <scope>NUCLEOTIDE SEQUENCE [LARGE SCALE GENOMIC DNA]</scope>
    <source>
        <strain evidence="1 2">LaAM-08-1</strain>
    </source>
</reference>
<organism evidence="1 2">
    <name type="scientific">Laccaria amethystina LaAM-08-1</name>
    <dbReference type="NCBI Taxonomy" id="1095629"/>
    <lineage>
        <taxon>Eukaryota</taxon>
        <taxon>Fungi</taxon>
        <taxon>Dikarya</taxon>
        <taxon>Basidiomycota</taxon>
        <taxon>Agaricomycotina</taxon>
        <taxon>Agaricomycetes</taxon>
        <taxon>Agaricomycetidae</taxon>
        <taxon>Agaricales</taxon>
        <taxon>Agaricineae</taxon>
        <taxon>Hydnangiaceae</taxon>
        <taxon>Laccaria</taxon>
    </lineage>
</organism>
<evidence type="ECO:0000313" key="1">
    <source>
        <dbReference type="EMBL" id="KIK02142.1"/>
    </source>
</evidence>